<accession>A0A8H7V9I0</accession>
<dbReference type="PANTHER" id="PTHR46910">
    <property type="entry name" value="TRANSCRIPTION FACTOR PDR1"/>
    <property type="match status" value="1"/>
</dbReference>
<name>A0A8H7V9I0_9FUNG</name>
<feature type="coiled-coil region" evidence="2">
    <location>
        <begin position="37"/>
        <end position="64"/>
    </location>
</feature>
<keyword evidence="1" id="KW-0539">Nucleus</keyword>
<reference evidence="3" key="1">
    <citation type="submission" date="2020-12" db="EMBL/GenBank/DDBJ databases">
        <title>Metabolic potential, ecology and presence of endohyphal bacteria is reflected in genomic diversity of Mucoromycotina.</title>
        <authorList>
            <person name="Muszewska A."/>
            <person name="Okrasinska A."/>
            <person name="Steczkiewicz K."/>
            <person name="Drgas O."/>
            <person name="Orlowska M."/>
            <person name="Perlinska-Lenart U."/>
            <person name="Aleksandrzak-Piekarczyk T."/>
            <person name="Szatraj K."/>
            <person name="Zielenkiewicz U."/>
            <person name="Pilsyk S."/>
            <person name="Malc E."/>
            <person name="Mieczkowski P."/>
            <person name="Kruszewska J.S."/>
            <person name="Biernat P."/>
            <person name="Pawlowska J."/>
        </authorList>
    </citation>
    <scope>NUCLEOTIDE SEQUENCE</scope>
    <source>
        <strain evidence="3">CBS 226.32</strain>
    </source>
</reference>
<dbReference type="OrthoDB" id="2369992at2759"/>
<evidence type="ECO:0000256" key="2">
    <source>
        <dbReference type="SAM" id="Coils"/>
    </source>
</evidence>
<evidence type="ECO:0000313" key="3">
    <source>
        <dbReference type="EMBL" id="KAG2208358.1"/>
    </source>
</evidence>
<proteinExistence type="predicted"/>
<sequence>MEYGQKNSMPMYIVDKDDENAKKKCITQYIYADEENSAGEEKEADELYKQVRDLEMQLQSLELSVHYEKTLIKKEPHWELQCVDEKLRLTTEINSLEELMMYGNAAIRYLSPFGSVFQTKSIVFERMNISFVRRAMEIVSKSFNHINDSRSTSSPKTISKRFSAGVSAYWKPQSVVQRLIEIYFSCFNDIVPILHEPSFMEYYKSLEDPMLDPVILAVCTNSAISNCKHGFFNSYEKRYFSEYFFELSMEKLVDMFDDPEKALESVLVINLLLPFMVTTSRVTESFKWFSMATVLCGNLQKEYPDFARGDAYLPKMTRIKYSLIHRNSVLLFRDFITYDIRVKVKEHDLPFDILPDETAKTKAIFKIFNLLLKLVSHPAFIAVATARHLATGDIVELSLEEIIRYEETVVACDKAIQLVLHSADMCFFLMNQLEKIDSFCYSSTKISIRSIDSLMILLQVNDEKLNSIAKSKLNEHMHALTKRVAPDHRVSPLASPYSMLTVAPPGPTPSVAELYKNYPLPREALVFDVVRTIVEQNTDYVASST</sequence>
<dbReference type="GO" id="GO:0003700">
    <property type="term" value="F:DNA-binding transcription factor activity"/>
    <property type="evidence" value="ECO:0007669"/>
    <property type="project" value="InterPro"/>
</dbReference>
<evidence type="ECO:0000313" key="4">
    <source>
        <dbReference type="Proteomes" id="UP000650833"/>
    </source>
</evidence>
<comment type="caution">
    <text evidence="3">The sequence shown here is derived from an EMBL/GenBank/DDBJ whole genome shotgun (WGS) entry which is preliminary data.</text>
</comment>
<organism evidence="3 4">
    <name type="scientific">Mucor plumbeus</name>
    <dbReference type="NCBI Taxonomy" id="97098"/>
    <lineage>
        <taxon>Eukaryota</taxon>
        <taxon>Fungi</taxon>
        <taxon>Fungi incertae sedis</taxon>
        <taxon>Mucoromycota</taxon>
        <taxon>Mucoromycotina</taxon>
        <taxon>Mucoromycetes</taxon>
        <taxon>Mucorales</taxon>
        <taxon>Mucorineae</taxon>
        <taxon>Mucoraceae</taxon>
        <taxon>Mucor</taxon>
    </lineage>
</organism>
<gene>
    <name evidence="3" type="ORF">INT46_003682</name>
</gene>
<evidence type="ECO:0000256" key="1">
    <source>
        <dbReference type="ARBA" id="ARBA00023242"/>
    </source>
</evidence>
<dbReference type="CDD" id="cd12148">
    <property type="entry name" value="fungal_TF_MHR"/>
    <property type="match status" value="1"/>
</dbReference>
<dbReference type="Proteomes" id="UP000650833">
    <property type="component" value="Unassembled WGS sequence"/>
</dbReference>
<keyword evidence="2" id="KW-0175">Coiled coil</keyword>
<dbReference type="EMBL" id="JAEPRC010000114">
    <property type="protein sequence ID" value="KAG2208358.1"/>
    <property type="molecule type" value="Genomic_DNA"/>
</dbReference>
<dbReference type="PANTHER" id="PTHR46910:SF1">
    <property type="entry name" value="MISCELLANEOUS ZN(II)2CYS6 TRANSCRIPTION FACTOR (EUROFUNG)-RELATED"/>
    <property type="match status" value="1"/>
</dbReference>
<dbReference type="AlphaFoldDB" id="A0A8H7V9I0"/>
<dbReference type="InterPro" id="IPR050987">
    <property type="entry name" value="AtrR-like"/>
</dbReference>
<protein>
    <submittedName>
        <fullName evidence="3">Uncharacterized protein</fullName>
    </submittedName>
</protein>
<keyword evidence="4" id="KW-1185">Reference proteome</keyword>